<keyword evidence="3" id="KW-1185">Reference proteome</keyword>
<protein>
    <submittedName>
        <fullName evidence="2">Purine nucleoside phosphorylase</fullName>
    </submittedName>
</protein>
<organism evidence="2 3">
    <name type="scientific">Shewanella sediminis (strain HAW-EB3)</name>
    <dbReference type="NCBI Taxonomy" id="425104"/>
    <lineage>
        <taxon>Bacteria</taxon>
        <taxon>Pseudomonadati</taxon>
        <taxon>Pseudomonadota</taxon>
        <taxon>Gammaproteobacteria</taxon>
        <taxon>Alteromonadales</taxon>
        <taxon>Shewanellaceae</taxon>
        <taxon>Shewanella</taxon>
    </lineage>
</organism>
<reference evidence="2 3" key="1">
    <citation type="submission" date="2007-08" db="EMBL/GenBank/DDBJ databases">
        <title>Complete sequence of Shewanella sediminis HAW-EB3.</title>
        <authorList>
            <consortium name="US DOE Joint Genome Institute"/>
            <person name="Copeland A."/>
            <person name="Lucas S."/>
            <person name="Lapidus A."/>
            <person name="Barry K."/>
            <person name="Glavina del Rio T."/>
            <person name="Dalin E."/>
            <person name="Tice H."/>
            <person name="Pitluck S."/>
            <person name="Chertkov O."/>
            <person name="Brettin T."/>
            <person name="Bruce D."/>
            <person name="Detter J.C."/>
            <person name="Han C."/>
            <person name="Schmutz J."/>
            <person name="Larimer F."/>
            <person name="Land M."/>
            <person name="Hauser L."/>
            <person name="Kyrpides N."/>
            <person name="Kim E."/>
            <person name="Zhao J.-S."/>
            <person name="Richardson P."/>
        </authorList>
    </citation>
    <scope>NUCLEOTIDE SEQUENCE [LARGE SCALE GENOMIC DNA]</scope>
    <source>
        <strain evidence="2 3">HAW-EB3</strain>
    </source>
</reference>
<dbReference type="EMBL" id="CP000821">
    <property type="protein sequence ID" value="ABV38285.1"/>
    <property type="molecule type" value="Genomic_DNA"/>
</dbReference>
<dbReference type="AlphaFoldDB" id="A8FZL2"/>
<dbReference type="Gene3D" id="3.40.50.1580">
    <property type="entry name" value="Nucleoside phosphorylase domain"/>
    <property type="match status" value="1"/>
</dbReference>
<dbReference type="STRING" id="425104.Ssed_3681"/>
<dbReference type="InterPro" id="IPR035994">
    <property type="entry name" value="Nucleoside_phosphorylase_sf"/>
</dbReference>
<dbReference type="InterPro" id="IPR000845">
    <property type="entry name" value="Nucleoside_phosphorylase_d"/>
</dbReference>
<dbReference type="Pfam" id="PF01048">
    <property type="entry name" value="PNP_UDP_1"/>
    <property type="match status" value="1"/>
</dbReference>
<dbReference type="SUPFAM" id="SSF53167">
    <property type="entry name" value="Purine and uridine phosphorylases"/>
    <property type="match status" value="1"/>
</dbReference>
<accession>A8FZL2</accession>
<evidence type="ECO:0000259" key="1">
    <source>
        <dbReference type="Pfam" id="PF01048"/>
    </source>
</evidence>
<dbReference type="Proteomes" id="UP000002015">
    <property type="component" value="Chromosome"/>
</dbReference>
<dbReference type="KEGG" id="sse:Ssed_3681"/>
<evidence type="ECO:0000313" key="3">
    <source>
        <dbReference type="Proteomes" id="UP000002015"/>
    </source>
</evidence>
<dbReference type="eggNOG" id="COG0813">
    <property type="taxonomic scope" value="Bacteria"/>
</dbReference>
<feature type="domain" description="Nucleoside phosphorylase" evidence="1">
    <location>
        <begin position="2"/>
        <end position="56"/>
    </location>
</feature>
<dbReference type="HOGENOM" id="CLU_199404_1_0_6"/>
<dbReference type="GO" id="GO:0003824">
    <property type="term" value="F:catalytic activity"/>
    <property type="evidence" value="ECO:0007669"/>
    <property type="project" value="InterPro"/>
</dbReference>
<gene>
    <name evidence="2" type="ordered locus">Ssed_3681</name>
</gene>
<evidence type="ECO:0000313" key="2">
    <source>
        <dbReference type="EMBL" id="ABV38285.1"/>
    </source>
</evidence>
<name>A8FZL2_SHESH</name>
<dbReference type="GO" id="GO:0009116">
    <property type="term" value="P:nucleoside metabolic process"/>
    <property type="evidence" value="ECO:0007669"/>
    <property type="project" value="InterPro"/>
</dbReference>
<sequence length="64" mass="7108">MNILAVEMESSELYAIAAEKRVKALAILTVSDHIITGEETTSEERQSSFNEMIELALETVYQGC</sequence>
<proteinExistence type="predicted"/>